<evidence type="ECO:0000313" key="2">
    <source>
        <dbReference type="Proteomes" id="UP000075349"/>
    </source>
</evidence>
<sequence>MHIYLDQNIWIDLAKIHHGKDNRPESVRLLSLIQKKLESGDIVLPLSRIHYIETSTIANAGRRERLGRVMYDYSKGVTLAPYKSIVVYELDCALSKIFSHVKPRSFKLFGNGIKHAYGDALEFKYPTMMDPNWIERAALTGEEIVGHRFGGFHKTEHNGEFQEHLRKVSEMRQTVPRKDWGNTLYAIALSDIVEPLSEVLNYWRIPFDDFIGLGPEIIISFIDSMPSRTLEVHMHRQVLNNPNYNPKPTDLEDWGGVALASQYCDVIVGEKHLYDMLIRNRFKTKAAVFRRLSDLEQYLEKAI</sequence>
<name>A0A151JFX2_9VIBR</name>
<gene>
    <name evidence="1" type="ORF">AUQ44_01740</name>
</gene>
<protein>
    <submittedName>
        <fullName evidence="1">Uncharacterized protein</fullName>
    </submittedName>
</protein>
<dbReference type="EMBL" id="LOMK01000001">
    <property type="protein sequence ID" value="KYN24645.1"/>
    <property type="molecule type" value="Genomic_DNA"/>
</dbReference>
<comment type="caution">
    <text evidence="1">The sequence shown here is derived from an EMBL/GenBank/DDBJ whole genome shotgun (WGS) entry which is preliminary data.</text>
</comment>
<evidence type="ECO:0000313" key="1">
    <source>
        <dbReference type="EMBL" id="KYN24645.1"/>
    </source>
</evidence>
<accession>A0A151JFX2</accession>
<dbReference type="AlphaFoldDB" id="A0A151JFX2"/>
<organism evidence="1 2">
    <name type="scientific">Vibrio cidicii</name>
    <dbReference type="NCBI Taxonomy" id="1763883"/>
    <lineage>
        <taxon>Bacteria</taxon>
        <taxon>Pseudomonadati</taxon>
        <taxon>Pseudomonadota</taxon>
        <taxon>Gammaproteobacteria</taxon>
        <taxon>Vibrionales</taxon>
        <taxon>Vibrionaceae</taxon>
        <taxon>Vibrio</taxon>
    </lineage>
</organism>
<reference evidence="2" key="1">
    <citation type="submission" date="2015-12" db="EMBL/GenBank/DDBJ databases">
        <authorList>
            <person name="Tarr C.L."/>
            <person name="Gladney L.M."/>
        </authorList>
    </citation>
    <scope>NUCLEOTIDE SEQUENCE [LARGE SCALE GENOMIC DNA]</scope>
    <source>
        <strain evidence="2">2756-81</strain>
    </source>
</reference>
<dbReference type="Proteomes" id="UP000075349">
    <property type="component" value="Unassembled WGS sequence"/>
</dbReference>
<proteinExistence type="predicted"/>